<sequence>MEPTSVLPGDALRLAVTLCPDATSVHLRFDCSTPHHVVGPLTNLKKLIELSAVCVTSGERTLLDFTDLVPILDKFGPESIKYLELKTITTSFSHPEQHRSGGKKWIPFFMHVPYCLIFGDLLEILRGFRLEALHGLVAGTTDSSCSYIGVM</sequence>
<gene>
    <name evidence="1" type="ORF">NTEN_LOCUS2541</name>
</gene>
<proteinExistence type="predicted"/>
<evidence type="ECO:0000313" key="1">
    <source>
        <dbReference type="EMBL" id="CAA9995802.1"/>
    </source>
</evidence>
<protein>
    <submittedName>
        <fullName evidence="1">Uncharacterized protein</fullName>
    </submittedName>
</protein>
<dbReference type="EMBL" id="CADCXU010004066">
    <property type="protein sequence ID" value="CAA9995802.1"/>
    <property type="molecule type" value="Genomic_DNA"/>
</dbReference>
<organism evidence="1 2">
    <name type="scientific">Nesidiocoris tenuis</name>
    <dbReference type="NCBI Taxonomy" id="355587"/>
    <lineage>
        <taxon>Eukaryota</taxon>
        <taxon>Metazoa</taxon>
        <taxon>Ecdysozoa</taxon>
        <taxon>Arthropoda</taxon>
        <taxon>Hexapoda</taxon>
        <taxon>Insecta</taxon>
        <taxon>Pterygota</taxon>
        <taxon>Neoptera</taxon>
        <taxon>Paraneoptera</taxon>
        <taxon>Hemiptera</taxon>
        <taxon>Heteroptera</taxon>
        <taxon>Panheteroptera</taxon>
        <taxon>Cimicomorpha</taxon>
        <taxon>Miridae</taxon>
        <taxon>Dicyphina</taxon>
        <taxon>Nesidiocoris</taxon>
    </lineage>
</organism>
<reference evidence="1 2" key="1">
    <citation type="submission" date="2020-02" db="EMBL/GenBank/DDBJ databases">
        <authorList>
            <person name="Ferguson B K."/>
        </authorList>
    </citation>
    <scope>NUCLEOTIDE SEQUENCE [LARGE SCALE GENOMIC DNA]</scope>
</reference>
<evidence type="ECO:0000313" key="2">
    <source>
        <dbReference type="Proteomes" id="UP000479000"/>
    </source>
</evidence>
<accession>A0A6H5G0H4</accession>
<keyword evidence="2" id="KW-1185">Reference proteome</keyword>
<name>A0A6H5G0H4_9HEMI</name>
<dbReference type="OrthoDB" id="6617204at2759"/>
<dbReference type="AlphaFoldDB" id="A0A6H5G0H4"/>
<feature type="non-terminal residue" evidence="1">
    <location>
        <position position="1"/>
    </location>
</feature>
<feature type="non-terminal residue" evidence="1">
    <location>
        <position position="151"/>
    </location>
</feature>
<dbReference type="Proteomes" id="UP000479000">
    <property type="component" value="Unassembled WGS sequence"/>
</dbReference>